<organism evidence="3 4">
    <name type="scientific">Orchesella dallaii</name>
    <dbReference type="NCBI Taxonomy" id="48710"/>
    <lineage>
        <taxon>Eukaryota</taxon>
        <taxon>Metazoa</taxon>
        <taxon>Ecdysozoa</taxon>
        <taxon>Arthropoda</taxon>
        <taxon>Hexapoda</taxon>
        <taxon>Collembola</taxon>
        <taxon>Entomobryomorpha</taxon>
        <taxon>Entomobryoidea</taxon>
        <taxon>Orchesellidae</taxon>
        <taxon>Orchesellinae</taxon>
        <taxon>Orchesella</taxon>
    </lineage>
</organism>
<accession>A0ABP1R217</accession>
<keyword evidence="4" id="KW-1185">Reference proteome</keyword>
<dbReference type="InterPro" id="IPR016187">
    <property type="entry name" value="CTDL_fold"/>
</dbReference>
<sequence length="171" mass="18985">MINLTKVGISVAVLSAAFFTLTFASPIQIHAGFELLGTVEGKIFVRPINGPGSDNLTYQDTIATCYSAGYRIATLETQAQNDVVEPFTSGEYGYRWSWIDGIDLQTPDAFFSVNTGRNLTYFNWTKWGQRPLIGKDENNCIRISCNSGDCGWWDVKCTDRYSVICEVPVGN</sequence>
<comment type="caution">
    <text evidence="3">The sequence shown here is derived from an EMBL/GenBank/DDBJ whole genome shotgun (WGS) entry which is preliminary data.</text>
</comment>
<dbReference type="PROSITE" id="PS50041">
    <property type="entry name" value="C_TYPE_LECTIN_2"/>
    <property type="match status" value="1"/>
</dbReference>
<dbReference type="Pfam" id="PF00059">
    <property type="entry name" value="Lectin_C"/>
    <property type="match status" value="1"/>
</dbReference>
<dbReference type="SUPFAM" id="SSF56436">
    <property type="entry name" value="C-type lectin-like"/>
    <property type="match status" value="1"/>
</dbReference>
<dbReference type="InterPro" id="IPR018378">
    <property type="entry name" value="C-type_lectin_CS"/>
</dbReference>
<evidence type="ECO:0000313" key="3">
    <source>
        <dbReference type="EMBL" id="CAL8117674.1"/>
    </source>
</evidence>
<evidence type="ECO:0000259" key="2">
    <source>
        <dbReference type="PROSITE" id="PS50041"/>
    </source>
</evidence>
<dbReference type="CDD" id="cd00037">
    <property type="entry name" value="CLECT"/>
    <property type="match status" value="1"/>
</dbReference>
<protein>
    <recommendedName>
        <fullName evidence="2">C-type lectin domain-containing protein</fullName>
    </recommendedName>
</protein>
<name>A0ABP1R217_9HEXA</name>
<dbReference type="EMBL" id="CAXLJM020000055">
    <property type="protein sequence ID" value="CAL8117674.1"/>
    <property type="molecule type" value="Genomic_DNA"/>
</dbReference>
<dbReference type="Gene3D" id="3.10.100.10">
    <property type="entry name" value="Mannose-Binding Protein A, subunit A"/>
    <property type="match status" value="1"/>
</dbReference>
<dbReference type="Proteomes" id="UP001642540">
    <property type="component" value="Unassembled WGS sequence"/>
</dbReference>
<dbReference type="InterPro" id="IPR016186">
    <property type="entry name" value="C-type_lectin-like/link_sf"/>
</dbReference>
<reference evidence="3 4" key="1">
    <citation type="submission" date="2024-08" db="EMBL/GenBank/DDBJ databases">
        <authorList>
            <person name="Cucini C."/>
            <person name="Frati F."/>
        </authorList>
    </citation>
    <scope>NUCLEOTIDE SEQUENCE [LARGE SCALE GENOMIC DNA]</scope>
</reference>
<evidence type="ECO:0000313" key="4">
    <source>
        <dbReference type="Proteomes" id="UP001642540"/>
    </source>
</evidence>
<dbReference type="InterPro" id="IPR001304">
    <property type="entry name" value="C-type_lectin-like"/>
</dbReference>
<evidence type="ECO:0000256" key="1">
    <source>
        <dbReference type="ARBA" id="ARBA00023157"/>
    </source>
</evidence>
<gene>
    <name evidence="3" type="ORF">ODALV1_LOCUS17805</name>
</gene>
<dbReference type="PROSITE" id="PS00615">
    <property type="entry name" value="C_TYPE_LECTIN_1"/>
    <property type="match status" value="1"/>
</dbReference>
<feature type="domain" description="C-type lectin" evidence="2">
    <location>
        <begin position="57"/>
        <end position="166"/>
    </location>
</feature>
<keyword evidence="1" id="KW-1015">Disulfide bond</keyword>
<proteinExistence type="predicted"/>